<evidence type="ECO:0000313" key="4">
    <source>
        <dbReference type="Proteomes" id="UP001599756"/>
    </source>
</evidence>
<name>A0ABW6HBQ7_9ACTN</name>
<evidence type="ECO:0000256" key="1">
    <source>
        <dbReference type="SAM" id="MobiDB-lite"/>
    </source>
</evidence>
<organism evidence="3 4">
    <name type="scientific">Streptomyces anandii</name>
    <dbReference type="NCBI Taxonomy" id="285454"/>
    <lineage>
        <taxon>Bacteria</taxon>
        <taxon>Bacillati</taxon>
        <taxon>Actinomycetota</taxon>
        <taxon>Actinomycetes</taxon>
        <taxon>Kitasatosporales</taxon>
        <taxon>Streptomycetaceae</taxon>
        <taxon>Streptomyces</taxon>
    </lineage>
</organism>
<feature type="transmembrane region" description="Helical" evidence="2">
    <location>
        <begin position="104"/>
        <end position="126"/>
    </location>
</feature>
<evidence type="ECO:0000256" key="2">
    <source>
        <dbReference type="SAM" id="Phobius"/>
    </source>
</evidence>
<feature type="compositionally biased region" description="Basic and acidic residues" evidence="1">
    <location>
        <begin position="1"/>
        <end position="24"/>
    </location>
</feature>
<gene>
    <name evidence="3" type="ORF">ACFW88_26595</name>
</gene>
<keyword evidence="2" id="KW-0472">Membrane</keyword>
<comment type="caution">
    <text evidence="3">The sequence shown here is derived from an EMBL/GenBank/DDBJ whole genome shotgun (WGS) entry which is preliminary data.</text>
</comment>
<keyword evidence="2" id="KW-1133">Transmembrane helix</keyword>
<keyword evidence="4" id="KW-1185">Reference proteome</keyword>
<evidence type="ECO:0008006" key="5">
    <source>
        <dbReference type="Google" id="ProtNLM"/>
    </source>
</evidence>
<reference evidence="3 4" key="1">
    <citation type="submission" date="2024-09" db="EMBL/GenBank/DDBJ databases">
        <title>The Natural Products Discovery Center: Release of the First 8490 Sequenced Strains for Exploring Actinobacteria Biosynthetic Diversity.</title>
        <authorList>
            <person name="Kalkreuter E."/>
            <person name="Kautsar S.A."/>
            <person name="Yang D."/>
            <person name="Bader C.D."/>
            <person name="Teijaro C.N."/>
            <person name="Fluegel L."/>
            <person name="Davis C.M."/>
            <person name="Simpson J.R."/>
            <person name="Lauterbach L."/>
            <person name="Steele A.D."/>
            <person name="Gui C."/>
            <person name="Meng S."/>
            <person name="Li G."/>
            <person name="Viehrig K."/>
            <person name="Ye F."/>
            <person name="Su P."/>
            <person name="Kiefer A.F."/>
            <person name="Nichols A."/>
            <person name="Cepeda A.J."/>
            <person name="Yan W."/>
            <person name="Fan B."/>
            <person name="Jiang Y."/>
            <person name="Adhikari A."/>
            <person name="Zheng C.-J."/>
            <person name="Schuster L."/>
            <person name="Cowan T.M."/>
            <person name="Smanski M.J."/>
            <person name="Chevrette M.G."/>
            <person name="De Carvalho L.P.S."/>
            <person name="Shen B."/>
        </authorList>
    </citation>
    <scope>NUCLEOTIDE SEQUENCE [LARGE SCALE GENOMIC DNA]</scope>
    <source>
        <strain evidence="3 4">NPDC059500</strain>
    </source>
</reference>
<protein>
    <recommendedName>
        <fullName evidence="5">Anti-sigma factor</fullName>
    </recommendedName>
</protein>
<proteinExistence type="predicted"/>
<dbReference type="EMBL" id="JBHYTS010000051">
    <property type="protein sequence ID" value="MFE1754069.1"/>
    <property type="molecule type" value="Genomic_DNA"/>
</dbReference>
<dbReference type="Proteomes" id="UP001599756">
    <property type="component" value="Unassembled WGS sequence"/>
</dbReference>
<sequence length="260" mass="26805">MTAGHEPHEPHERSHGPCDPREGVDPLMAALTGEPLPPGAEADPACLAAHRAARTDLALLREHLGLIADAIAEPPAPAPEPRARRAGAVRVPGRRWARGRRPRTLALGALAASAAASAVCGLGWLLSQGAGTGLDAGGSADKEVSSRGTASVFGTPGYLACARLVAEGDVRQVQRVPGGGRDRVTLRVTRSYEPAKAGPEVTFLVAEPAVPGQGDHILVGIPRHAASPDTLVAGERDIAPLRDRITGALATARTLTCEQP</sequence>
<dbReference type="RefSeq" id="WP_381842584.1">
    <property type="nucleotide sequence ID" value="NZ_JBHYTS010000051.1"/>
</dbReference>
<keyword evidence="2" id="KW-0812">Transmembrane</keyword>
<evidence type="ECO:0000313" key="3">
    <source>
        <dbReference type="EMBL" id="MFE1754069.1"/>
    </source>
</evidence>
<accession>A0ABW6HBQ7</accession>
<feature type="region of interest" description="Disordered" evidence="1">
    <location>
        <begin position="1"/>
        <end position="38"/>
    </location>
</feature>